<dbReference type="InterPro" id="IPR011050">
    <property type="entry name" value="Pectin_lyase_fold/virulence"/>
</dbReference>
<accession>X0RYC7</accession>
<dbReference type="SUPFAM" id="SSF51126">
    <property type="entry name" value="Pectin lyase-like"/>
    <property type="match status" value="1"/>
</dbReference>
<dbReference type="InterPro" id="IPR012334">
    <property type="entry name" value="Pectin_lyas_fold"/>
</dbReference>
<feature type="domain" description="Bacterial Ig-like" evidence="1">
    <location>
        <begin position="351"/>
        <end position="441"/>
    </location>
</feature>
<comment type="caution">
    <text evidence="2">The sequence shown here is derived from an EMBL/GenBank/DDBJ whole genome shotgun (WGS) entry which is preliminary data.</text>
</comment>
<dbReference type="EMBL" id="BARS01005123">
    <property type="protein sequence ID" value="GAF68752.1"/>
    <property type="molecule type" value="Genomic_DNA"/>
</dbReference>
<dbReference type="InterPro" id="IPR044048">
    <property type="entry name" value="Big_12"/>
</dbReference>
<name>X0RYC7_9ZZZZ</name>
<dbReference type="AlphaFoldDB" id="X0RYC7"/>
<dbReference type="Gene3D" id="2.160.20.10">
    <property type="entry name" value="Single-stranded right-handed beta-helix, Pectin lyase-like"/>
    <property type="match status" value="1"/>
</dbReference>
<evidence type="ECO:0000313" key="2">
    <source>
        <dbReference type="EMBL" id="GAF68752.1"/>
    </source>
</evidence>
<proteinExistence type="predicted"/>
<protein>
    <recommendedName>
        <fullName evidence="1">Bacterial Ig-like domain-containing protein</fullName>
    </recommendedName>
</protein>
<evidence type="ECO:0000259" key="1">
    <source>
        <dbReference type="Pfam" id="PF19078"/>
    </source>
</evidence>
<reference evidence="2" key="1">
    <citation type="journal article" date="2014" name="Front. Microbiol.">
        <title>High frequency of phylogenetically diverse reductive dehalogenase-homologous genes in deep subseafloor sedimentary metagenomes.</title>
        <authorList>
            <person name="Kawai M."/>
            <person name="Futagami T."/>
            <person name="Toyoda A."/>
            <person name="Takaki Y."/>
            <person name="Nishi S."/>
            <person name="Hori S."/>
            <person name="Arai W."/>
            <person name="Tsubouchi T."/>
            <person name="Morono Y."/>
            <person name="Uchiyama I."/>
            <person name="Ito T."/>
            <person name="Fujiyama A."/>
            <person name="Inagaki F."/>
            <person name="Takami H."/>
        </authorList>
    </citation>
    <scope>NUCLEOTIDE SEQUENCE</scope>
    <source>
        <strain evidence="2">Expedition CK06-06</strain>
    </source>
</reference>
<organism evidence="2">
    <name type="scientific">marine sediment metagenome</name>
    <dbReference type="NCBI Taxonomy" id="412755"/>
    <lineage>
        <taxon>unclassified sequences</taxon>
        <taxon>metagenomes</taxon>
        <taxon>ecological metagenomes</taxon>
    </lineage>
</organism>
<feature type="non-terminal residue" evidence="2">
    <location>
        <position position="1"/>
    </location>
</feature>
<dbReference type="Pfam" id="PF19078">
    <property type="entry name" value="Big_12"/>
    <property type="match status" value="1"/>
</dbReference>
<feature type="non-terminal residue" evidence="2">
    <location>
        <position position="443"/>
    </location>
</feature>
<gene>
    <name evidence="2" type="ORF">S01H1_10029</name>
</gene>
<sequence length="443" mass="47617">DPSITTDSYGPVAIQTWTAVNSGTDIKGLNIHDNTFKEDDTNKLRDYGYYGIYLNLPTDDDASSNRIAIKDNTFSGRIWRAITTEHSYVDIRGNTITATNDDTWNYGKAINVLQWGANTIQSVNISGNSISGATESDAFLWGVTIGTGYTDSFSNIAVTSNTISDSDIGLNVYDDADQITLSNNVLTSNTLAVDNNDGVAQLNAENNYWGNVTGPYHATSNPRGLGDSVSDNVDFKPWSIDELHNIDTTNPTTTLNSPASGSLQNLDFDVDISDSDTGGAELYYCEYQVKSNGTVTKDWTDRNCNDVVTLTVGALGDCRDEGANMCRILAKATDKADNTGTPTQWRNFGIDWTAPTVAVTMDDDALIVGETSLVTFTFSEAPTDFDATDVTVDNGEIGAVTVTVDPLVYTGTFTPNDDLEVDTNVITAGTVWIDAAGNAPVDT</sequence>